<dbReference type="OrthoDB" id="5424147at2759"/>
<keyword evidence="4 9" id="KW-1133">Transmembrane helix</keyword>
<evidence type="ECO:0000256" key="9">
    <source>
        <dbReference type="SAM" id="Phobius"/>
    </source>
</evidence>
<dbReference type="STRING" id="1036612.A0A1L9SZU7"/>
<evidence type="ECO:0000256" key="1">
    <source>
        <dbReference type="ARBA" id="ARBA00004173"/>
    </source>
</evidence>
<name>A0A1L9SZU7_9EURO</name>
<protein>
    <recommendedName>
        <fullName evidence="12">DUF1640 domain-containing protein</fullName>
    </recommendedName>
</protein>
<feature type="compositionally biased region" description="Basic and acidic residues" evidence="8">
    <location>
        <begin position="123"/>
        <end position="137"/>
    </location>
</feature>
<dbReference type="GO" id="GO:0005739">
    <property type="term" value="C:mitochondrion"/>
    <property type="evidence" value="ECO:0007669"/>
    <property type="project" value="UniProtKB-SubCell"/>
</dbReference>
<comment type="subcellular location">
    <subcellularLocation>
        <location evidence="2">Membrane</location>
    </subcellularLocation>
    <subcellularLocation>
        <location evidence="1">Mitochondrion</location>
    </subcellularLocation>
</comment>
<keyword evidence="5" id="KW-0175">Coiled coil</keyword>
<dbReference type="EMBL" id="KV878600">
    <property type="protein sequence ID" value="OJJ52686.1"/>
    <property type="molecule type" value="Genomic_DNA"/>
</dbReference>
<dbReference type="Proteomes" id="UP000184356">
    <property type="component" value="Unassembled WGS sequence"/>
</dbReference>
<dbReference type="FunFam" id="1.20.5.340:FF:000041">
    <property type="entry name" value="Moz represents a chromatin-associated acetyltransferase protein"/>
    <property type="match status" value="1"/>
</dbReference>
<dbReference type="PANTHER" id="PTHR14360">
    <property type="entry name" value="PROTEIN FMP32, MITOCHONDRIAL"/>
    <property type="match status" value="1"/>
</dbReference>
<evidence type="ECO:0000256" key="2">
    <source>
        <dbReference type="ARBA" id="ARBA00004370"/>
    </source>
</evidence>
<dbReference type="RefSeq" id="XP_040696492.1">
    <property type="nucleotide sequence ID" value="XM_040840459.1"/>
</dbReference>
<dbReference type="GO" id="GO:0016020">
    <property type="term" value="C:membrane"/>
    <property type="evidence" value="ECO:0007669"/>
    <property type="project" value="UniProtKB-SubCell"/>
</dbReference>
<feature type="transmembrane region" description="Helical" evidence="9">
    <location>
        <begin position="372"/>
        <end position="391"/>
    </location>
</feature>
<evidence type="ECO:0000313" key="11">
    <source>
        <dbReference type="Proteomes" id="UP000184356"/>
    </source>
</evidence>
<evidence type="ECO:0000256" key="3">
    <source>
        <dbReference type="ARBA" id="ARBA00022692"/>
    </source>
</evidence>
<evidence type="ECO:0000256" key="5">
    <source>
        <dbReference type="ARBA" id="ARBA00023054"/>
    </source>
</evidence>
<evidence type="ECO:0000256" key="4">
    <source>
        <dbReference type="ARBA" id="ARBA00022989"/>
    </source>
</evidence>
<evidence type="ECO:0000256" key="7">
    <source>
        <dbReference type="ARBA" id="ARBA00023136"/>
    </source>
</evidence>
<evidence type="ECO:0000256" key="8">
    <source>
        <dbReference type="SAM" id="MobiDB-lite"/>
    </source>
</evidence>
<organism evidence="10 11">
    <name type="scientific">Aspergillus sydowii CBS 593.65</name>
    <dbReference type="NCBI Taxonomy" id="1036612"/>
    <lineage>
        <taxon>Eukaryota</taxon>
        <taxon>Fungi</taxon>
        <taxon>Dikarya</taxon>
        <taxon>Ascomycota</taxon>
        <taxon>Pezizomycotina</taxon>
        <taxon>Eurotiomycetes</taxon>
        <taxon>Eurotiomycetidae</taxon>
        <taxon>Eurotiales</taxon>
        <taxon>Aspergillaceae</taxon>
        <taxon>Aspergillus</taxon>
        <taxon>Aspergillus subgen. Nidulantes</taxon>
    </lineage>
</organism>
<dbReference type="Gene3D" id="1.20.5.340">
    <property type="match status" value="1"/>
</dbReference>
<dbReference type="PANTHER" id="PTHR14360:SF12">
    <property type="entry name" value="MOZ PROTEIN REPRESENTS A CHROMATIN-ASSOCIATED ACETYLTRANSFERASE"/>
    <property type="match status" value="1"/>
</dbReference>
<sequence>MASPRLPFLYPNLMRAVKSCEPSTYRSLCGPSNARPLRSSRAPFHSTRRCTQGSIQRRYGPAVEPNIPPPSRPKDESAANQDPESAPPEKKTDANSPPEQSQSQSQSSRDAAENASTEPSQPESEKAAQPAERKEPDEQQVEPEEEEEDNAEPEVLEAKQQTPPESKEPQSEERHNSPIFDGNPLDGVLHMPSPSAYLTPTSTPQQPPHMAPPPYVHHFDTYSLVQDLATGGFSDKQSVTIMKAVRTILQNNLDFAKQNLTSKSDVENETYLFKAACSELQSSLQTARNSEVQRQRASRTSLQHESDILSQRTNQELAGLKDDIKGMFNDHKMTVRELQRSIDTSVQELNYKITVSLNSDSKSEIEGLRWILTRRAALAIAISAFMILLFLRYSSTQRAQNTPE</sequence>
<feature type="compositionally biased region" description="Basic and acidic residues" evidence="8">
    <location>
        <begin position="165"/>
        <end position="176"/>
    </location>
</feature>
<gene>
    <name evidence="10" type="ORF">ASPSYDRAFT_125916</name>
</gene>
<evidence type="ECO:0000313" key="10">
    <source>
        <dbReference type="EMBL" id="OJJ52686.1"/>
    </source>
</evidence>
<dbReference type="AlphaFoldDB" id="A0A1L9SZU7"/>
<dbReference type="GeneID" id="63756532"/>
<dbReference type="VEuPathDB" id="FungiDB:ASPSYDRAFT_125916"/>
<dbReference type="InterPro" id="IPR024461">
    <property type="entry name" value="CCDC90-like"/>
</dbReference>
<dbReference type="Pfam" id="PF07798">
    <property type="entry name" value="CCDC90-like"/>
    <property type="match status" value="1"/>
</dbReference>
<evidence type="ECO:0008006" key="12">
    <source>
        <dbReference type="Google" id="ProtNLM"/>
    </source>
</evidence>
<keyword evidence="6" id="KW-0496">Mitochondrion</keyword>
<proteinExistence type="predicted"/>
<feature type="non-terminal residue" evidence="10">
    <location>
        <position position="404"/>
    </location>
</feature>
<keyword evidence="11" id="KW-1185">Reference proteome</keyword>
<accession>A0A1L9SZU7</accession>
<feature type="region of interest" description="Disordered" evidence="8">
    <location>
        <begin position="23"/>
        <end position="212"/>
    </location>
</feature>
<evidence type="ECO:0000256" key="6">
    <source>
        <dbReference type="ARBA" id="ARBA00023128"/>
    </source>
</evidence>
<keyword evidence="7 9" id="KW-0472">Membrane</keyword>
<keyword evidence="3 9" id="KW-0812">Transmembrane</keyword>
<reference evidence="11" key="1">
    <citation type="journal article" date="2017" name="Genome Biol.">
        <title>Comparative genomics reveals high biological diversity and specific adaptations in the industrially and medically important fungal genus Aspergillus.</title>
        <authorList>
            <person name="de Vries R.P."/>
            <person name="Riley R."/>
            <person name="Wiebenga A."/>
            <person name="Aguilar-Osorio G."/>
            <person name="Amillis S."/>
            <person name="Uchima C.A."/>
            <person name="Anderluh G."/>
            <person name="Asadollahi M."/>
            <person name="Askin M."/>
            <person name="Barry K."/>
            <person name="Battaglia E."/>
            <person name="Bayram O."/>
            <person name="Benocci T."/>
            <person name="Braus-Stromeyer S.A."/>
            <person name="Caldana C."/>
            <person name="Canovas D."/>
            <person name="Cerqueira G.C."/>
            <person name="Chen F."/>
            <person name="Chen W."/>
            <person name="Choi C."/>
            <person name="Clum A."/>
            <person name="Dos Santos R.A."/>
            <person name="Damasio A.R."/>
            <person name="Diallinas G."/>
            <person name="Emri T."/>
            <person name="Fekete E."/>
            <person name="Flipphi M."/>
            <person name="Freyberg S."/>
            <person name="Gallo A."/>
            <person name="Gournas C."/>
            <person name="Habgood R."/>
            <person name="Hainaut M."/>
            <person name="Harispe M.L."/>
            <person name="Henrissat B."/>
            <person name="Hilden K.S."/>
            <person name="Hope R."/>
            <person name="Hossain A."/>
            <person name="Karabika E."/>
            <person name="Karaffa L."/>
            <person name="Karanyi Z."/>
            <person name="Krasevec N."/>
            <person name="Kuo A."/>
            <person name="Kusch H."/>
            <person name="LaButti K."/>
            <person name="Lagendijk E.L."/>
            <person name="Lapidus A."/>
            <person name="Levasseur A."/>
            <person name="Lindquist E."/>
            <person name="Lipzen A."/>
            <person name="Logrieco A.F."/>
            <person name="MacCabe A."/>
            <person name="Maekelae M.R."/>
            <person name="Malavazi I."/>
            <person name="Melin P."/>
            <person name="Meyer V."/>
            <person name="Mielnichuk N."/>
            <person name="Miskei M."/>
            <person name="Molnar A.P."/>
            <person name="Mule G."/>
            <person name="Ngan C.Y."/>
            <person name="Orejas M."/>
            <person name="Orosz E."/>
            <person name="Ouedraogo J.P."/>
            <person name="Overkamp K.M."/>
            <person name="Park H.-S."/>
            <person name="Perrone G."/>
            <person name="Piumi F."/>
            <person name="Punt P.J."/>
            <person name="Ram A.F."/>
            <person name="Ramon A."/>
            <person name="Rauscher S."/>
            <person name="Record E."/>
            <person name="Riano-Pachon D.M."/>
            <person name="Robert V."/>
            <person name="Roehrig J."/>
            <person name="Ruller R."/>
            <person name="Salamov A."/>
            <person name="Salih N.S."/>
            <person name="Samson R.A."/>
            <person name="Sandor E."/>
            <person name="Sanguinetti M."/>
            <person name="Schuetze T."/>
            <person name="Sepcic K."/>
            <person name="Shelest E."/>
            <person name="Sherlock G."/>
            <person name="Sophianopoulou V."/>
            <person name="Squina F.M."/>
            <person name="Sun H."/>
            <person name="Susca A."/>
            <person name="Todd R.B."/>
            <person name="Tsang A."/>
            <person name="Unkles S.E."/>
            <person name="van de Wiele N."/>
            <person name="van Rossen-Uffink D."/>
            <person name="Oliveira J.V."/>
            <person name="Vesth T.C."/>
            <person name="Visser J."/>
            <person name="Yu J.-H."/>
            <person name="Zhou M."/>
            <person name="Andersen M.R."/>
            <person name="Archer D.B."/>
            <person name="Baker S.E."/>
            <person name="Benoit I."/>
            <person name="Brakhage A.A."/>
            <person name="Braus G.H."/>
            <person name="Fischer R."/>
            <person name="Frisvad J.C."/>
            <person name="Goldman G.H."/>
            <person name="Houbraken J."/>
            <person name="Oakley B."/>
            <person name="Pocsi I."/>
            <person name="Scazzocchio C."/>
            <person name="Seiboth B."/>
            <person name="vanKuyk P.A."/>
            <person name="Wortman J."/>
            <person name="Dyer P.S."/>
            <person name="Grigoriev I.V."/>
        </authorList>
    </citation>
    <scope>NUCLEOTIDE SEQUENCE [LARGE SCALE GENOMIC DNA]</scope>
    <source>
        <strain evidence="11">CBS 593.65</strain>
    </source>
</reference>
<feature type="compositionally biased region" description="Acidic residues" evidence="8">
    <location>
        <begin position="138"/>
        <end position="155"/>
    </location>
</feature>